<sequence>MDNTNSGINSERLLEQIVLLNPTLKYKPEKLSVLRKRMEDQLLGEAVVQIEHMEPLYDKWEERVKQQIYHLKRFLKEDDDENKSQTKASDEEIKEEIQRGSSDDDESLIIRRSRHHNGNAKRIRDESSERGYLFDKYEDVPLSLRRTPRKRKRSSKYISPAKSKRSYHSNNSVSFHRKGNHHHKNLREDSTVSTSGIIHHCEQENVFSEQGTSSRTFHLKIPSLFNSDFHEINFSELEITRRVIDARAQAAKERILQKSLHPPPPHSKKKRSYKRRPSISMVTSITDSGSDQREREEAELSQLINDVIGTTGSEEETWRATNALENINNEIIDNYSVLPHTSTHSQPEFLGFDNEKSAKRRYTKSSNKAIKEKQPPKKRGRKPKTQQYFSQPPTKSNLAAYVESFGNECDMRGSQTPAGSSTRSQPLVSSTTQNFELVDQQHEPSPVMYYLHGNWQSGDPCQLLTTDVNLATAGSQLPTNNLNISYDESARVAGINLPIITPFRQHNTLDNSIVLPVMTEGFITTALQPLPTSTNATARNESIPPPAHKSSEILDLSIKTSSQFSSNPISSVHNNVIVHADVSFGCPMAIMAENENDDSPLDLSINANQNNSTSSCDQEYGILTETQCCTEVDNGQDDEFIRRLIETSDFDLGLDQLPEGNENSSFKAALDMPLLDTIDDVGENNMLKETSSVLPTNDSTYASMPEDSSSFLNCSLGDDYNFTDESTREIFKQLLDVEPLTSATTPITTTDEGGRTNKEEEEAETIHSDRSLRTDNENPSEEDKATKETVAEKTATDMKDADKDVLKEVSNPQEKNQRQKEPEVAMEKEQFPSPKNTGLNMSTSSIINCAGKIRKRRITVTSAADSSPKLAKMQREQITITITSGGENESIFNDKNEGKVKLDLSKNIDTAPINLKKQTEHRATTFTECRNEICIKELNTNKSDISPSIQDNSKSLCSIDDEENKFTQEKKVVQEACKELSTSHKKDADGGVVVNATTKFINKAKPRMFSICEEIKHNETNNIIVITIPEHPDIHCNTKDMESAGEEQEEPNKMQSNKKIKNETCETTTKCNDTTKTTDIIKSLKENVKKSNNNTTASLQNTSAEKSKDISKSLDSMLDIAQDNNNNCSNDNIDNTIQLKHDDVDDPSFNICNVTQEIDQPAVSLNLNKLTNDNCLPRQTGNDDGEEDVEMMDCLNITEENIIIDLCKPLNLENIPEPQTEHKESEPVASANKIQSIVNNFHSNEQQQQKQTINTDKDKENISSFHEQQQKVDAIPVNTLNQNGDENIKFDYPYTNESDNVDRKSHQEPLYESSHEKNCQEQPADLICKIEICDRLNSFEKDSSDTFPTLEISESEDEIGTEHSIPEHIDEKLHIDDENISKENGLQKDNFVGKSKELENNGKFENEEKAANNKPPELQMSLLELECKLEEEDALNFEADDEDLDALVLDTSSCGFDSPNEDRFQNSSSLSLGDDISVSQPTKVTNEELPKISPTTSTPTDFSNVQRSTEVPKFPNLDNILKINDNPNSASVEIFKHFKIPKKLKAVNKTKIHNDNNNRIPDAHLHPIVHLERIPLIKDNSIHIRDFYAIIKSKDKTDVTKRKLDSEPKVMTSKENPVPEQGNPVTTATTKQPIFRCTFNNVPAILASKELPSCTQGQVHIQNSNRQHCSSYGIKEVAAIFGITCLPHLENLCHHPPLLCKMSHQMNDLDTVFNSLNGMNVSDLNVAYSFAYNHHKLYRQFFILFCNIYTQRNNRMVLLKMVNDCERYPEQAENLIVLFDALVKCGLSPSNACRLMLKRSRDRSTPVIDALVAIIMKTGWAMFSDYIEGFTMDNQQYHFRIPVLEEMATELLNSSNSNLVQLNQVFFKCVQTVHLDELPMLCSPNLLKCLGLMATSK</sequence>
<feature type="region of interest" description="Disordered" evidence="1">
    <location>
        <begin position="1601"/>
        <end position="1627"/>
    </location>
</feature>
<feature type="compositionally biased region" description="Basic and acidic residues" evidence="1">
    <location>
        <begin position="752"/>
        <end position="807"/>
    </location>
</feature>
<accession>A0ABM3UZP5</accession>
<feature type="region of interest" description="Disordered" evidence="1">
    <location>
        <begin position="144"/>
        <end position="191"/>
    </location>
</feature>
<feature type="compositionally biased region" description="Basic residues" evidence="1">
    <location>
        <begin position="175"/>
        <end position="185"/>
    </location>
</feature>
<dbReference type="GeneID" id="101896903"/>
<feature type="compositionally biased region" description="Polar residues" evidence="1">
    <location>
        <begin position="1493"/>
        <end position="1509"/>
    </location>
</feature>
<feature type="region of interest" description="Disordered" evidence="1">
    <location>
        <begin position="78"/>
        <end position="125"/>
    </location>
</feature>
<evidence type="ECO:0000256" key="1">
    <source>
        <dbReference type="SAM" id="MobiDB-lite"/>
    </source>
</evidence>
<feature type="compositionally biased region" description="Basic residues" evidence="1">
    <location>
        <begin position="111"/>
        <end position="121"/>
    </location>
</feature>
<feature type="region of interest" description="Disordered" evidence="1">
    <location>
        <begin position="1458"/>
        <end position="1509"/>
    </location>
</feature>
<feature type="region of interest" description="Disordered" evidence="1">
    <location>
        <begin position="255"/>
        <end position="295"/>
    </location>
</feature>
<dbReference type="RefSeq" id="XP_058978980.1">
    <property type="nucleotide sequence ID" value="XM_059122997.1"/>
</dbReference>
<feature type="region of interest" description="Disordered" evidence="1">
    <location>
        <begin position="345"/>
        <end position="393"/>
    </location>
</feature>
<proteinExistence type="predicted"/>
<evidence type="ECO:0000313" key="2">
    <source>
        <dbReference type="Proteomes" id="UP001652621"/>
    </source>
</evidence>
<feature type="region of interest" description="Disordered" evidence="1">
    <location>
        <begin position="742"/>
        <end position="842"/>
    </location>
</feature>
<gene>
    <name evidence="3" type="primary">LOC101896903</name>
</gene>
<feature type="compositionally biased region" description="Basic and acidic residues" evidence="1">
    <location>
        <begin position="82"/>
        <end position="102"/>
    </location>
</feature>
<feature type="compositionally biased region" description="Basic and acidic residues" evidence="1">
    <location>
        <begin position="815"/>
        <end position="830"/>
    </location>
</feature>
<feature type="region of interest" description="Disordered" evidence="1">
    <location>
        <begin position="1343"/>
        <end position="1363"/>
    </location>
</feature>
<name>A0ABM3UZP5_MUSDO</name>
<evidence type="ECO:0000313" key="3">
    <source>
        <dbReference type="RefSeq" id="XP_058978980.1"/>
    </source>
</evidence>
<reference evidence="3" key="1">
    <citation type="submission" date="2025-08" db="UniProtKB">
        <authorList>
            <consortium name="RefSeq"/>
        </authorList>
    </citation>
    <scope>IDENTIFICATION</scope>
    <source>
        <strain evidence="3">Aabys</strain>
        <tissue evidence="3">Whole body</tissue>
    </source>
</reference>
<keyword evidence="2" id="KW-1185">Reference proteome</keyword>
<feature type="compositionally biased region" description="Basic residues" evidence="1">
    <location>
        <begin position="266"/>
        <end position="277"/>
    </location>
</feature>
<dbReference type="Proteomes" id="UP001652621">
    <property type="component" value="Unplaced"/>
</dbReference>
<feature type="compositionally biased region" description="Polar residues" evidence="1">
    <location>
        <begin position="833"/>
        <end position="842"/>
    </location>
</feature>
<protein>
    <submittedName>
        <fullName evidence="3">Uncharacterized protein LOC101896903 isoform X1</fullName>
    </submittedName>
</protein>
<feature type="compositionally biased region" description="Polar residues" evidence="1">
    <location>
        <begin position="1465"/>
        <end position="1484"/>
    </location>
</feature>
<feature type="compositionally biased region" description="Basic residues" evidence="1">
    <location>
        <begin position="146"/>
        <end position="155"/>
    </location>
</feature>
<organism evidence="2 3">
    <name type="scientific">Musca domestica</name>
    <name type="common">House fly</name>
    <dbReference type="NCBI Taxonomy" id="7370"/>
    <lineage>
        <taxon>Eukaryota</taxon>
        <taxon>Metazoa</taxon>
        <taxon>Ecdysozoa</taxon>
        <taxon>Arthropoda</taxon>
        <taxon>Hexapoda</taxon>
        <taxon>Insecta</taxon>
        <taxon>Pterygota</taxon>
        <taxon>Neoptera</taxon>
        <taxon>Endopterygota</taxon>
        <taxon>Diptera</taxon>
        <taxon>Brachycera</taxon>
        <taxon>Muscomorpha</taxon>
        <taxon>Muscoidea</taxon>
        <taxon>Muscidae</taxon>
        <taxon>Musca</taxon>
    </lineage>
</organism>